<proteinExistence type="predicted"/>
<keyword evidence="3" id="KW-1185">Reference proteome</keyword>
<protein>
    <submittedName>
        <fullName evidence="2">Uncharacterized protein</fullName>
    </submittedName>
</protein>
<keyword evidence="1" id="KW-1133">Transmembrane helix</keyword>
<dbReference type="Proteomes" id="UP001597073">
    <property type="component" value="Unassembled WGS sequence"/>
</dbReference>
<name>A0ABW2Z950_9SPHI</name>
<feature type="transmembrane region" description="Helical" evidence="1">
    <location>
        <begin position="12"/>
        <end position="33"/>
    </location>
</feature>
<evidence type="ECO:0000313" key="3">
    <source>
        <dbReference type="Proteomes" id="UP001597073"/>
    </source>
</evidence>
<reference evidence="3" key="1">
    <citation type="journal article" date="2019" name="Int. J. Syst. Evol. Microbiol.">
        <title>The Global Catalogue of Microorganisms (GCM) 10K type strain sequencing project: providing services to taxonomists for standard genome sequencing and annotation.</title>
        <authorList>
            <consortium name="The Broad Institute Genomics Platform"/>
            <consortium name="The Broad Institute Genome Sequencing Center for Infectious Disease"/>
            <person name="Wu L."/>
            <person name="Ma J."/>
        </authorList>
    </citation>
    <scope>NUCLEOTIDE SEQUENCE [LARGE SCALE GENOMIC DNA]</scope>
    <source>
        <strain evidence="3">CCUG 60742</strain>
    </source>
</reference>
<sequence>METNMITIQDAVQIAGLAQIVLVVGSLGVPGVLQFNVELAKVQTLIKQMFWTYAGYILVTNLCFGFVSLFASSELLNGSVLAGFVTGFIAAYWISRVLVQFFYFDRLSFPKGKWHKLAEVTLVTLFISLSIIYSYAFYVNFKQI</sequence>
<comment type="caution">
    <text evidence="2">The sequence shown here is derived from an EMBL/GenBank/DDBJ whole genome shotgun (WGS) entry which is preliminary data.</text>
</comment>
<accession>A0ABW2Z950</accession>
<evidence type="ECO:0000313" key="2">
    <source>
        <dbReference type="EMBL" id="MFD0763343.1"/>
    </source>
</evidence>
<keyword evidence="1" id="KW-0472">Membrane</keyword>
<feature type="transmembrane region" description="Helical" evidence="1">
    <location>
        <begin position="120"/>
        <end position="138"/>
    </location>
</feature>
<keyword evidence="1" id="KW-0812">Transmembrane</keyword>
<feature type="transmembrane region" description="Helical" evidence="1">
    <location>
        <begin position="78"/>
        <end position="99"/>
    </location>
</feature>
<organism evidence="2 3">
    <name type="scientific">Mucilaginibacter lutimaris</name>
    <dbReference type="NCBI Taxonomy" id="931629"/>
    <lineage>
        <taxon>Bacteria</taxon>
        <taxon>Pseudomonadati</taxon>
        <taxon>Bacteroidota</taxon>
        <taxon>Sphingobacteriia</taxon>
        <taxon>Sphingobacteriales</taxon>
        <taxon>Sphingobacteriaceae</taxon>
        <taxon>Mucilaginibacter</taxon>
    </lineage>
</organism>
<gene>
    <name evidence="2" type="ORF">ACFQZI_00665</name>
</gene>
<dbReference type="RefSeq" id="WP_377137328.1">
    <property type="nucleotide sequence ID" value="NZ_JBHTIA010000002.1"/>
</dbReference>
<evidence type="ECO:0000256" key="1">
    <source>
        <dbReference type="SAM" id="Phobius"/>
    </source>
</evidence>
<feature type="transmembrane region" description="Helical" evidence="1">
    <location>
        <begin position="53"/>
        <end position="72"/>
    </location>
</feature>
<dbReference type="EMBL" id="JBHTIA010000002">
    <property type="protein sequence ID" value="MFD0763343.1"/>
    <property type="molecule type" value="Genomic_DNA"/>
</dbReference>